<sequence length="169" mass="18190">MVQGGNEPLALDMSGMGNGQIINGQSIGGYWPSYQVSFPFMIPKEKLECLDGGNGGRLNEFPTTHEEIHPTGILSVVGNLTPSSDHNQSPRNISVSDGKTDDGFLFTRNQLSCRSKAVSPSDPQTLIVRTATYQKYQIDDSPLGSNAIVAVLAYSGQVSYSGQVFCRLC</sequence>
<organism evidence="1 2">
    <name type="scientific">Smallanthus sonchifolius</name>
    <dbReference type="NCBI Taxonomy" id="185202"/>
    <lineage>
        <taxon>Eukaryota</taxon>
        <taxon>Viridiplantae</taxon>
        <taxon>Streptophyta</taxon>
        <taxon>Embryophyta</taxon>
        <taxon>Tracheophyta</taxon>
        <taxon>Spermatophyta</taxon>
        <taxon>Magnoliopsida</taxon>
        <taxon>eudicotyledons</taxon>
        <taxon>Gunneridae</taxon>
        <taxon>Pentapetalae</taxon>
        <taxon>asterids</taxon>
        <taxon>campanulids</taxon>
        <taxon>Asterales</taxon>
        <taxon>Asteraceae</taxon>
        <taxon>Asteroideae</taxon>
        <taxon>Heliantheae alliance</taxon>
        <taxon>Millerieae</taxon>
        <taxon>Smallanthus</taxon>
    </lineage>
</organism>
<comment type="caution">
    <text evidence="1">The sequence shown here is derived from an EMBL/GenBank/DDBJ whole genome shotgun (WGS) entry which is preliminary data.</text>
</comment>
<evidence type="ECO:0000313" key="1">
    <source>
        <dbReference type="EMBL" id="KAI3785916.1"/>
    </source>
</evidence>
<protein>
    <submittedName>
        <fullName evidence="1">Uncharacterized protein</fullName>
    </submittedName>
</protein>
<reference evidence="2" key="1">
    <citation type="journal article" date="2022" name="Mol. Ecol. Resour.">
        <title>The genomes of chicory, endive, great burdock and yacon provide insights into Asteraceae palaeo-polyploidization history and plant inulin production.</title>
        <authorList>
            <person name="Fan W."/>
            <person name="Wang S."/>
            <person name="Wang H."/>
            <person name="Wang A."/>
            <person name="Jiang F."/>
            <person name="Liu H."/>
            <person name="Zhao H."/>
            <person name="Xu D."/>
            <person name="Zhang Y."/>
        </authorList>
    </citation>
    <scope>NUCLEOTIDE SEQUENCE [LARGE SCALE GENOMIC DNA]</scope>
    <source>
        <strain evidence="2">cv. Yunnan</strain>
    </source>
</reference>
<gene>
    <name evidence="1" type="ORF">L1987_45042</name>
</gene>
<name>A0ACB9GRR8_9ASTR</name>
<keyword evidence="2" id="KW-1185">Reference proteome</keyword>
<proteinExistence type="predicted"/>
<reference evidence="1 2" key="2">
    <citation type="journal article" date="2022" name="Mol. Ecol. Resour.">
        <title>The genomes of chicory, endive, great burdock and yacon provide insights into Asteraceae paleo-polyploidization history and plant inulin production.</title>
        <authorList>
            <person name="Fan W."/>
            <person name="Wang S."/>
            <person name="Wang H."/>
            <person name="Wang A."/>
            <person name="Jiang F."/>
            <person name="Liu H."/>
            <person name="Zhao H."/>
            <person name="Xu D."/>
            <person name="Zhang Y."/>
        </authorList>
    </citation>
    <scope>NUCLEOTIDE SEQUENCE [LARGE SCALE GENOMIC DNA]</scope>
    <source>
        <strain evidence="2">cv. Yunnan</strain>
        <tissue evidence="1">Leaves</tissue>
    </source>
</reference>
<evidence type="ECO:0000313" key="2">
    <source>
        <dbReference type="Proteomes" id="UP001056120"/>
    </source>
</evidence>
<dbReference type="Proteomes" id="UP001056120">
    <property type="component" value="Linkage Group LG14"/>
</dbReference>
<dbReference type="EMBL" id="CM042031">
    <property type="protein sequence ID" value="KAI3785916.1"/>
    <property type="molecule type" value="Genomic_DNA"/>
</dbReference>
<accession>A0ACB9GRR8</accession>